<sequence length="267" mass="30182">MQFSGTVFLGQTSPPATVDLDLRGPPPEPPMRTRRLLSITCAAFLAMATPASMSHAEEKGPTYSSEQILNFELAGLKLNMTDVDAAKAMTDAGYEGKWDQEISDYVKGWQQVDRAIFPFRYIAKDGKVRLWSVKYKQIFDVNMSEDILKAKITEKYGEPTKIENGDLVYESPWPYDKITKNDAHSCIFFSGSFCKNNPFKSKHELEVAYNNAEMRPQLRVSIGPKELVVDLNFRLAVEEAKQFHTDQAKAAEEEKRRKASKNLDLGL</sequence>
<feature type="region of interest" description="Disordered" evidence="1">
    <location>
        <begin position="246"/>
        <end position="267"/>
    </location>
</feature>
<evidence type="ECO:0000256" key="1">
    <source>
        <dbReference type="SAM" id="MobiDB-lite"/>
    </source>
</evidence>
<dbReference type="Proteomes" id="UP000605848">
    <property type="component" value="Unassembled WGS sequence"/>
</dbReference>
<proteinExistence type="predicted"/>
<feature type="compositionally biased region" description="Polar residues" evidence="1">
    <location>
        <begin position="1"/>
        <end position="15"/>
    </location>
</feature>
<name>A0A936ZIG1_9HYPH</name>
<organism evidence="2 3">
    <name type="scientific">Microvirga aerilata</name>
    <dbReference type="NCBI Taxonomy" id="670292"/>
    <lineage>
        <taxon>Bacteria</taxon>
        <taxon>Pseudomonadati</taxon>
        <taxon>Pseudomonadota</taxon>
        <taxon>Alphaproteobacteria</taxon>
        <taxon>Hyphomicrobiales</taxon>
        <taxon>Methylobacteriaceae</taxon>
        <taxon>Microvirga</taxon>
    </lineage>
</organism>
<comment type="caution">
    <text evidence="2">The sequence shown here is derived from an EMBL/GenBank/DDBJ whole genome shotgun (WGS) entry which is preliminary data.</text>
</comment>
<reference evidence="2" key="1">
    <citation type="submission" date="2021-01" db="EMBL/GenBank/DDBJ databases">
        <title>Microvirga sp.</title>
        <authorList>
            <person name="Kim M.K."/>
        </authorList>
    </citation>
    <scope>NUCLEOTIDE SEQUENCE</scope>
    <source>
        <strain evidence="2">5420S-16</strain>
    </source>
</reference>
<accession>A0A936ZIG1</accession>
<keyword evidence="3" id="KW-1185">Reference proteome</keyword>
<dbReference type="AlphaFoldDB" id="A0A936ZIG1"/>
<evidence type="ECO:0000313" key="3">
    <source>
        <dbReference type="Proteomes" id="UP000605848"/>
    </source>
</evidence>
<gene>
    <name evidence="2" type="ORF">JKG68_21485</name>
</gene>
<evidence type="ECO:0000313" key="2">
    <source>
        <dbReference type="EMBL" id="MBL0406535.1"/>
    </source>
</evidence>
<protein>
    <submittedName>
        <fullName evidence="2">Uncharacterized protein</fullName>
    </submittedName>
</protein>
<feature type="compositionally biased region" description="Basic and acidic residues" evidence="1">
    <location>
        <begin position="246"/>
        <end position="256"/>
    </location>
</feature>
<feature type="region of interest" description="Disordered" evidence="1">
    <location>
        <begin position="1"/>
        <end position="32"/>
    </location>
</feature>
<dbReference type="RefSeq" id="WP_202063403.1">
    <property type="nucleotide sequence ID" value="NZ_JAEQMY010000043.1"/>
</dbReference>
<dbReference type="EMBL" id="JAEQMY010000043">
    <property type="protein sequence ID" value="MBL0406535.1"/>
    <property type="molecule type" value="Genomic_DNA"/>
</dbReference>